<dbReference type="AlphaFoldDB" id="A0AAV4R7D2"/>
<keyword evidence="3" id="KW-1185">Reference proteome</keyword>
<proteinExistence type="predicted"/>
<dbReference type="EMBL" id="BPLR01007357">
    <property type="protein sequence ID" value="GIY16292.1"/>
    <property type="molecule type" value="Genomic_DNA"/>
</dbReference>
<dbReference type="Proteomes" id="UP001054945">
    <property type="component" value="Unassembled WGS sequence"/>
</dbReference>
<gene>
    <name evidence="2" type="ORF">CEXT_608441</name>
</gene>
<reference evidence="2 3" key="1">
    <citation type="submission" date="2021-06" db="EMBL/GenBank/DDBJ databases">
        <title>Caerostris extrusa draft genome.</title>
        <authorList>
            <person name="Kono N."/>
            <person name="Arakawa K."/>
        </authorList>
    </citation>
    <scope>NUCLEOTIDE SEQUENCE [LARGE SCALE GENOMIC DNA]</scope>
</reference>
<feature type="region of interest" description="Disordered" evidence="1">
    <location>
        <begin position="68"/>
        <end position="98"/>
    </location>
</feature>
<accession>A0AAV4R7D2</accession>
<evidence type="ECO:0000313" key="2">
    <source>
        <dbReference type="EMBL" id="GIY16292.1"/>
    </source>
</evidence>
<sequence>MTTASRNSAFPQKKIERKNKKWNLLTNTKCLTNVYATCSGNSNTHKHTHKKKEQNSFLQGRVTLVEANEFDTPRDSTESKQLPVARGVVPEDSSAASI</sequence>
<organism evidence="2 3">
    <name type="scientific">Caerostris extrusa</name>
    <name type="common">Bark spider</name>
    <name type="synonym">Caerostris bankana</name>
    <dbReference type="NCBI Taxonomy" id="172846"/>
    <lineage>
        <taxon>Eukaryota</taxon>
        <taxon>Metazoa</taxon>
        <taxon>Ecdysozoa</taxon>
        <taxon>Arthropoda</taxon>
        <taxon>Chelicerata</taxon>
        <taxon>Arachnida</taxon>
        <taxon>Araneae</taxon>
        <taxon>Araneomorphae</taxon>
        <taxon>Entelegynae</taxon>
        <taxon>Araneoidea</taxon>
        <taxon>Araneidae</taxon>
        <taxon>Caerostris</taxon>
    </lineage>
</organism>
<protein>
    <submittedName>
        <fullName evidence="2">Uncharacterized protein</fullName>
    </submittedName>
</protein>
<evidence type="ECO:0000313" key="3">
    <source>
        <dbReference type="Proteomes" id="UP001054945"/>
    </source>
</evidence>
<evidence type="ECO:0000256" key="1">
    <source>
        <dbReference type="SAM" id="MobiDB-lite"/>
    </source>
</evidence>
<name>A0AAV4R7D2_CAEEX</name>
<comment type="caution">
    <text evidence="2">The sequence shown here is derived from an EMBL/GenBank/DDBJ whole genome shotgun (WGS) entry which is preliminary data.</text>
</comment>